<dbReference type="Proteomes" id="UP000652013">
    <property type="component" value="Unassembled WGS sequence"/>
</dbReference>
<evidence type="ECO:0000256" key="5">
    <source>
        <dbReference type="ARBA" id="ARBA00022989"/>
    </source>
</evidence>
<evidence type="ECO:0000313" key="11">
    <source>
        <dbReference type="Proteomes" id="UP000652013"/>
    </source>
</evidence>
<gene>
    <name evidence="10" type="ORF">Sya03_14300</name>
</gene>
<feature type="transmembrane region" description="Helical" evidence="7">
    <location>
        <begin position="105"/>
        <end position="126"/>
    </location>
</feature>
<evidence type="ECO:0000256" key="8">
    <source>
        <dbReference type="SAM" id="MobiDB-lite"/>
    </source>
</evidence>
<comment type="caution">
    <text evidence="10">The sequence shown here is derived from an EMBL/GenBank/DDBJ whole genome shotgun (WGS) entry which is preliminary data.</text>
</comment>
<keyword evidence="11" id="KW-1185">Reference proteome</keyword>
<keyword evidence="4 7" id="KW-0812">Transmembrane</keyword>
<feature type="domain" description="ABC transmembrane type-1" evidence="9">
    <location>
        <begin position="101"/>
        <end position="293"/>
    </location>
</feature>
<name>A0A8J3Y672_9ACTN</name>
<evidence type="ECO:0000256" key="1">
    <source>
        <dbReference type="ARBA" id="ARBA00004651"/>
    </source>
</evidence>
<evidence type="ECO:0000256" key="2">
    <source>
        <dbReference type="ARBA" id="ARBA00022448"/>
    </source>
</evidence>
<feature type="transmembrane region" description="Helical" evidence="7">
    <location>
        <begin position="138"/>
        <end position="159"/>
    </location>
</feature>
<comment type="subcellular location">
    <subcellularLocation>
        <location evidence="1 7">Cell membrane</location>
        <topology evidence="1 7">Multi-pass membrane protein</topology>
    </subcellularLocation>
</comment>
<dbReference type="Pfam" id="PF00528">
    <property type="entry name" value="BPD_transp_1"/>
    <property type="match status" value="1"/>
</dbReference>
<keyword evidence="5 7" id="KW-1133">Transmembrane helix</keyword>
<feature type="transmembrane region" description="Helical" evidence="7">
    <location>
        <begin position="214"/>
        <end position="236"/>
    </location>
</feature>
<dbReference type="PROSITE" id="PS50928">
    <property type="entry name" value="ABC_TM1"/>
    <property type="match status" value="1"/>
</dbReference>
<keyword evidence="6 7" id="KW-0472">Membrane</keyword>
<evidence type="ECO:0000256" key="3">
    <source>
        <dbReference type="ARBA" id="ARBA00022475"/>
    </source>
</evidence>
<dbReference type="SUPFAM" id="SSF161098">
    <property type="entry name" value="MetI-like"/>
    <property type="match status" value="1"/>
</dbReference>
<dbReference type="GO" id="GO:0055085">
    <property type="term" value="P:transmembrane transport"/>
    <property type="evidence" value="ECO:0007669"/>
    <property type="project" value="InterPro"/>
</dbReference>
<evidence type="ECO:0000259" key="9">
    <source>
        <dbReference type="PROSITE" id="PS50928"/>
    </source>
</evidence>
<evidence type="ECO:0000256" key="7">
    <source>
        <dbReference type="RuleBase" id="RU363032"/>
    </source>
</evidence>
<dbReference type="GO" id="GO:0005886">
    <property type="term" value="C:plasma membrane"/>
    <property type="evidence" value="ECO:0007669"/>
    <property type="project" value="UniProtKB-SubCell"/>
</dbReference>
<feature type="transmembrane region" description="Helical" evidence="7">
    <location>
        <begin position="41"/>
        <end position="59"/>
    </location>
</feature>
<organism evidence="10 11">
    <name type="scientific">Spirilliplanes yamanashiensis</name>
    <dbReference type="NCBI Taxonomy" id="42233"/>
    <lineage>
        <taxon>Bacteria</taxon>
        <taxon>Bacillati</taxon>
        <taxon>Actinomycetota</taxon>
        <taxon>Actinomycetes</taxon>
        <taxon>Micromonosporales</taxon>
        <taxon>Micromonosporaceae</taxon>
        <taxon>Spirilliplanes</taxon>
    </lineage>
</organism>
<feature type="transmembrane region" description="Helical" evidence="7">
    <location>
        <begin position="275"/>
        <end position="293"/>
    </location>
</feature>
<dbReference type="InterPro" id="IPR000515">
    <property type="entry name" value="MetI-like"/>
</dbReference>
<reference evidence="10" key="1">
    <citation type="submission" date="2021-01" db="EMBL/GenBank/DDBJ databases">
        <title>Whole genome shotgun sequence of Spirilliplanes yamanashiensis NBRC 15828.</title>
        <authorList>
            <person name="Komaki H."/>
            <person name="Tamura T."/>
        </authorList>
    </citation>
    <scope>NUCLEOTIDE SEQUENCE</scope>
    <source>
        <strain evidence="10">NBRC 15828</strain>
    </source>
</reference>
<evidence type="ECO:0000256" key="6">
    <source>
        <dbReference type="ARBA" id="ARBA00023136"/>
    </source>
</evidence>
<feature type="region of interest" description="Disordered" evidence="8">
    <location>
        <begin position="1"/>
        <end position="22"/>
    </location>
</feature>
<comment type="similarity">
    <text evidence="7">Belongs to the binding-protein-dependent transport system permease family.</text>
</comment>
<keyword evidence="3" id="KW-1003">Cell membrane</keyword>
<proteinExistence type="inferred from homology"/>
<dbReference type="PANTHER" id="PTHR43744">
    <property type="entry name" value="ABC TRANSPORTER PERMEASE PROTEIN MG189-RELATED-RELATED"/>
    <property type="match status" value="1"/>
</dbReference>
<dbReference type="PANTHER" id="PTHR43744:SF12">
    <property type="entry name" value="ABC TRANSPORTER PERMEASE PROTEIN MG189-RELATED"/>
    <property type="match status" value="1"/>
</dbReference>
<evidence type="ECO:0000256" key="4">
    <source>
        <dbReference type="ARBA" id="ARBA00022692"/>
    </source>
</evidence>
<dbReference type="InterPro" id="IPR035906">
    <property type="entry name" value="MetI-like_sf"/>
</dbReference>
<protein>
    <submittedName>
        <fullName evidence="10">Sugar ABC transporter permease</fullName>
    </submittedName>
</protein>
<dbReference type="CDD" id="cd06261">
    <property type="entry name" value="TM_PBP2"/>
    <property type="match status" value="1"/>
</dbReference>
<dbReference type="EMBL" id="BOOY01000008">
    <property type="protein sequence ID" value="GIJ02078.1"/>
    <property type="molecule type" value="Genomic_DNA"/>
</dbReference>
<dbReference type="AlphaFoldDB" id="A0A8J3Y672"/>
<sequence>MATGTFTNAPPPNAALKPVRAKARKPRESAAALWQASPMTYVALVVAALLSLFPIYYMFVVGTRSNDSLGQIPPPVTPGGNFFDNVERLFANPDAMFLVGLGNSFIVSTAVTVSVVFFSSLAGFAFAKLRFRGSNAMLLIIIGTMMVPTQLGIIPLYMIMASETLSWDGQLQAVIVPALVTGFGVFMMRQYASQAVSNELIEAARIDGCSTFRIFWHVVLPALRPAAAVLGLLTFMTTWNDFIWPLAVLGNGDNPTVQLSLSNLSNGYYSDMSQVFTGTAIACLPLLIVFIVFGKQIIGGIMQGAVKG</sequence>
<accession>A0A8J3Y672</accession>
<evidence type="ECO:0000313" key="10">
    <source>
        <dbReference type="EMBL" id="GIJ02078.1"/>
    </source>
</evidence>
<feature type="transmembrane region" description="Helical" evidence="7">
    <location>
        <begin position="171"/>
        <end position="188"/>
    </location>
</feature>
<keyword evidence="2 7" id="KW-0813">Transport</keyword>
<dbReference type="Gene3D" id="1.10.3720.10">
    <property type="entry name" value="MetI-like"/>
    <property type="match status" value="1"/>
</dbReference>